<dbReference type="EMBL" id="ACIM02000001">
    <property type="protein sequence ID" value="EEW97689.1"/>
    <property type="molecule type" value="Genomic_DNA"/>
</dbReference>
<keyword evidence="2" id="KW-1185">Reference proteome</keyword>
<proteinExistence type="predicted"/>
<comment type="caution">
    <text evidence="1">The sequence shown here is derived from an EMBL/GenBank/DDBJ whole genome shotgun (WGS) entry which is preliminary data.</text>
</comment>
<reference evidence="1" key="1">
    <citation type="submission" date="2009-09" db="EMBL/GenBank/DDBJ databases">
        <authorList>
            <person name="Weinstock G."/>
            <person name="Sodergren E."/>
            <person name="Clifton S."/>
            <person name="Fulton L."/>
            <person name="Fulton B."/>
            <person name="Courtney L."/>
            <person name="Fronick C."/>
            <person name="Harrison M."/>
            <person name="Strong C."/>
            <person name="Farmer C."/>
            <person name="Delahaunty K."/>
            <person name="Markovic C."/>
            <person name="Hall O."/>
            <person name="Minx P."/>
            <person name="Tomlinson C."/>
            <person name="Mitreva M."/>
            <person name="Nelson J."/>
            <person name="Hou S."/>
            <person name="Wollam A."/>
            <person name="Pepin K.H."/>
            <person name="Johnson M."/>
            <person name="Bhonagiri V."/>
            <person name="Nash W.E."/>
            <person name="Warren W."/>
            <person name="Chinwalla A."/>
            <person name="Mardis E.R."/>
            <person name="Wilson R.K."/>
        </authorList>
    </citation>
    <scope>NUCLEOTIDE SEQUENCE [LARGE SCALE GENOMIC DNA]</scope>
    <source>
        <strain evidence="1">DSM 15470</strain>
    </source>
</reference>
<name>C9LQ53_9FIRM</name>
<evidence type="ECO:0000313" key="1">
    <source>
        <dbReference type="EMBL" id="EEW97689.1"/>
    </source>
</evidence>
<sequence length="43" mass="5197">MKCVIIRNKLLGTDLFQGGREVLFLIRPSGRFMWKEWREHYGD</sequence>
<accession>C9LQ53</accession>
<gene>
    <name evidence="1" type="ORF">GCWU000321_01685</name>
</gene>
<dbReference type="HOGENOM" id="CLU_3232756_0_0_9"/>
<organism evidence="1 2">
    <name type="scientific">Dialister invisus DSM 15470</name>
    <dbReference type="NCBI Taxonomy" id="592028"/>
    <lineage>
        <taxon>Bacteria</taxon>
        <taxon>Bacillati</taxon>
        <taxon>Bacillota</taxon>
        <taxon>Negativicutes</taxon>
        <taxon>Veillonellales</taxon>
        <taxon>Veillonellaceae</taxon>
        <taxon>Dialister</taxon>
    </lineage>
</organism>
<dbReference type="STRING" id="592028.GCWU000321_01685"/>
<dbReference type="AlphaFoldDB" id="C9LQ53"/>
<dbReference type="Proteomes" id="UP000004736">
    <property type="component" value="Unassembled WGS sequence"/>
</dbReference>
<protein>
    <submittedName>
        <fullName evidence="1">Uncharacterized protein</fullName>
    </submittedName>
</protein>
<evidence type="ECO:0000313" key="2">
    <source>
        <dbReference type="Proteomes" id="UP000004736"/>
    </source>
</evidence>